<keyword evidence="2" id="KW-1185">Reference proteome</keyword>
<proteinExistence type="predicted"/>
<sequence>MAREEARQAELLRDVIGNPFRAVTVDPSWLTSTVVALAEGAYRDRAFDRLPILADALQDAGCDNDDVLTHCRHPGEHVRGCWVVDLLTGRK</sequence>
<comment type="caution">
    <text evidence="1">The sequence shown here is derived from an EMBL/GenBank/DDBJ whole genome shotgun (WGS) entry which is preliminary data.</text>
</comment>
<dbReference type="EMBL" id="JAGKQQ010000001">
    <property type="protein sequence ID" value="MBP3954596.1"/>
    <property type="molecule type" value="Genomic_DNA"/>
</dbReference>
<reference evidence="1 2" key="1">
    <citation type="submission" date="2021-04" db="EMBL/GenBank/DDBJ databases">
        <authorList>
            <person name="Ivanova A."/>
        </authorList>
    </citation>
    <scope>NUCLEOTIDE SEQUENCE [LARGE SCALE GENOMIC DNA]</scope>
    <source>
        <strain evidence="1 2">G18</strain>
    </source>
</reference>
<name>A0ABS5BLM6_9BACT</name>
<evidence type="ECO:0000313" key="2">
    <source>
        <dbReference type="Proteomes" id="UP000676565"/>
    </source>
</evidence>
<dbReference type="Proteomes" id="UP000676565">
    <property type="component" value="Unassembled WGS sequence"/>
</dbReference>
<organism evidence="1 2">
    <name type="scientific">Gemmata palustris</name>
    <dbReference type="NCBI Taxonomy" id="2822762"/>
    <lineage>
        <taxon>Bacteria</taxon>
        <taxon>Pseudomonadati</taxon>
        <taxon>Planctomycetota</taxon>
        <taxon>Planctomycetia</taxon>
        <taxon>Gemmatales</taxon>
        <taxon>Gemmataceae</taxon>
        <taxon>Gemmata</taxon>
    </lineage>
</organism>
<evidence type="ECO:0000313" key="1">
    <source>
        <dbReference type="EMBL" id="MBP3954596.1"/>
    </source>
</evidence>
<accession>A0ABS5BLM6</accession>
<protein>
    <recommendedName>
        <fullName evidence="3">SMI1/KNR4 family protein</fullName>
    </recommendedName>
</protein>
<evidence type="ECO:0008006" key="3">
    <source>
        <dbReference type="Google" id="ProtNLM"/>
    </source>
</evidence>
<gene>
    <name evidence="1" type="ORF">J8F10_04770</name>
</gene>